<sequence length="60" mass="6337">MSRRDLPFRAVFGAPLVIGGFSLAGLVGALLDDGVWDRLGTGLLAVSLAALVWALATRRR</sequence>
<dbReference type="RefSeq" id="WP_092310206.1">
    <property type="nucleotide sequence ID" value="NZ_FOZV01000004.1"/>
</dbReference>
<feature type="transmembrane region" description="Helical" evidence="1">
    <location>
        <begin position="37"/>
        <end position="56"/>
    </location>
</feature>
<keyword evidence="1" id="KW-0472">Membrane</keyword>
<feature type="transmembrane region" description="Helical" evidence="1">
    <location>
        <begin position="12"/>
        <end position="31"/>
    </location>
</feature>
<name>A0A1I6S437_9CAUL</name>
<keyword evidence="1" id="KW-0812">Transmembrane</keyword>
<keyword evidence="1" id="KW-1133">Transmembrane helix</keyword>
<dbReference type="EMBL" id="FOZV01000004">
    <property type="protein sequence ID" value="SFS71702.1"/>
    <property type="molecule type" value="Genomic_DNA"/>
</dbReference>
<dbReference type="Proteomes" id="UP000198788">
    <property type="component" value="Unassembled WGS sequence"/>
</dbReference>
<proteinExistence type="predicted"/>
<evidence type="ECO:0000313" key="2">
    <source>
        <dbReference type="EMBL" id="SFS71702.1"/>
    </source>
</evidence>
<evidence type="ECO:0000313" key="3">
    <source>
        <dbReference type="Proteomes" id="UP000198788"/>
    </source>
</evidence>
<gene>
    <name evidence="2" type="ORF">SAMN05192570_2155</name>
</gene>
<keyword evidence="3" id="KW-1185">Reference proteome</keyword>
<protein>
    <submittedName>
        <fullName evidence="2">Uncharacterized protein</fullName>
    </submittedName>
</protein>
<reference evidence="3" key="1">
    <citation type="submission" date="2016-10" db="EMBL/GenBank/DDBJ databases">
        <authorList>
            <person name="Varghese N."/>
            <person name="Submissions S."/>
        </authorList>
    </citation>
    <scope>NUCLEOTIDE SEQUENCE [LARGE SCALE GENOMIC DNA]</scope>
    <source>
        <strain evidence="3">CGMCC 1.10683</strain>
    </source>
</reference>
<accession>A0A1I6S437</accession>
<dbReference type="STRING" id="871741.SAMN05192570_2155"/>
<evidence type="ECO:0000256" key="1">
    <source>
        <dbReference type="SAM" id="Phobius"/>
    </source>
</evidence>
<organism evidence="2 3">
    <name type="scientific">Brevundimonas viscosa</name>
    <dbReference type="NCBI Taxonomy" id="871741"/>
    <lineage>
        <taxon>Bacteria</taxon>
        <taxon>Pseudomonadati</taxon>
        <taxon>Pseudomonadota</taxon>
        <taxon>Alphaproteobacteria</taxon>
        <taxon>Caulobacterales</taxon>
        <taxon>Caulobacteraceae</taxon>
        <taxon>Brevundimonas</taxon>
    </lineage>
</organism>
<dbReference type="AlphaFoldDB" id="A0A1I6S437"/>